<keyword evidence="3" id="KW-1185">Reference proteome</keyword>
<dbReference type="EMBL" id="JARFYN010000021">
    <property type="protein sequence ID" value="MDL2407412.1"/>
    <property type="molecule type" value="Genomic_DNA"/>
</dbReference>
<dbReference type="InterPro" id="IPR029068">
    <property type="entry name" value="Glyas_Bleomycin-R_OHBP_Dase"/>
</dbReference>
<evidence type="ECO:0000259" key="1">
    <source>
        <dbReference type="Pfam" id="PF00903"/>
    </source>
</evidence>
<dbReference type="RefSeq" id="WP_285880679.1">
    <property type="nucleotide sequence ID" value="NZ_JARFYN010000021.1"/>
</dbReference>
<dbReference type="Pfam" id="PF00903">
    <property type="entry name" value="Glyoxalase"/>
    <property type="match status" value="1"/>
</dbReference>
<sequence>MLKSRLELFVADVQSLREFYCRVLNFQVAGEVGKECTMLTNGEAAIFINALEALGPDHPLGAENGERLGLGIEIVLGVSDIASMKPSGRRATRYSSLSCNHGVCELFA</sequence>
<accession>A0ABT7KFN3</accession>
<reference evidence="2" key="1">
    <citation type="submission" date="2023-06" db="EMBL/GenBank/DDBJ databases">
        <title>Phylogenetic Diversity of Rhizobium strains.</title>
        <authorList>
            <person name="Moura F.T."/>
            <person name="Helene L.C.F."/>
            <person name="Hungria M."/>
        </authorList>
    </citation>
    <scope>NUCLEOTIDE SEQUENCE</scope>
    <source>
        <strain evidence="2">CCGE524</strain>
    </source>
</reference>
<comment type="caution">
    <text evidence="2">The sequence shown here is derived from an EMBL/GenBank/DDBJ whole genome shotgun (WGS) entry which is preliminary data.</text>
</comment>
<protein>
    <recommendedName>
        <fullName evidence="1">Glyoxalase/fosfomycin resistance/dioxygenase domain-containing protein</fullName>
    </recommendedName>
</protein>
<dbReference type="Gene3D" id="3.10.180.10">
    <property type="entry name" value="2,3-Dihydroxybiphenyl 1,2-Dioxygenase, domain 1"/>
    <property type="match status" value="1"/>
</dbReference>
<feature type="domain" description="Glyoxalase/fosfomycin resistance/dioxygenase" evidence="1">
    <location>
        <begin position="6"/>
        <end position="43"/>
    </location>
</feature>
<dbReference type="SUPFAM" id="SSF54593">
    <property type="entry name" value="Glyoxalase/Bleomycin resistance protein/Dihydroxybiphenyl dioxygenase"/>
    <property type="match status" value="1"/>
</dbReference>
<dbReference type="InterPro" id="IPR004360">
    <property type="entry name" value="Glyas_Fos-R_dOase_dom"/>
</dbReference>
<proteinExistence type="predicted"/>
<name>A0ABT7KFN3_9HYPH</name>
<dbReference type="Proteomes" id="UP001172630">
    <property type="component" value="Unassembled WGS sequence"/>
</dbReference>
<evidence type="ECO:0000313" key="2">
    <source>
        <dbReference type="EMBL" id="MDL2407412.1"/>
    </source>
</evidence>
<evidence type="ECO:0000313" key="3">
    <source>
        <dbReference type="Proteomes" id="UP001172630"/>
    </source>
</evidence>
<gene>
    <name evidence="2" type="ORF">PY650_17425</name>
</gene>
<organism evidence="2 3">
    <name type="scientific">Rhizobium calliandrae</name>
    <dbReference type="NCBI Taxonomy" id="1312182"/>
    <lineage>
        <taxon>Bacteria</taxon>
        <taxon>Pseudomonadati</taxon>
        <taxon>Pseudomonadota</taxon>
        <taxon>Alphaproteobacteria</taxon>
        <taxon>Hyphomicrobiales</taxon>
        <taxon>Rhizobiaceae</taxon>
        <taxon>Rhizobium/Agrobacterium group</taxon>
        <taxon>Rhizobium</taxon>
    </lineage>
</organism>